<organism evidence="2 3">
    <name type="scientific">Fontibacillus phaseoli</name>
    <dbReference type="NCBI Taxonomy" id="1416533"/>
    <lineage>
        <taxon>Bacteria</taxon>
        <taxon>Bacillati</taxon>
        <taxon>Bacillota</taxon>
        <taxon>Bacilli</taxon>
        <taxon>Bacillales</taxon>
        <taxon>Paenibacillaceae</taxon>
        <taxon>Fontibacillus</taxon>
    </lineage>
</organism>
<name>A0A369B655_9BACL</name>
<protein>
    <submittedName>
        <fullName evidence="2">Uncharacterized protein</fullName>
    </submittedName>
</protein>
<dbReference type="OrthoDB" id="2642166at2"/>
<dbReference type="RefSeq" id="WP_114498127.1">
    <property type="nucleotide sequence ID" value="NZ_QPJW01000010.1"/>
</dbReference>
<sequence>MSSGVFVSKNGRVSKAVGSQPKEALLFAPLSKNSSQILREQRTAMKRNNKQIKDRFAQATKRA</sequence>
<keyword evidence="3" id="KW-1185">Reference proteome</keyword>
<dbReference type="AlphaFoldDB" id="A0A369B655"/>
<evidence type="ECO:0000313" key="2">
    <source>
        <dbReference type="EMBL" id="RCX16983.1"/>
    </source>
</evidence>
<reference evidence="2 3" key="1">
    <citation type="submission" date="2018-07" db="EMBL/GenBank/DDBJ databases">
        <title>Genomic Encyclopedia of Type Strains, Phase III (KMG-III): the genomes of soil and plant-associated and newly described type strains.</title>
        <authorList>
            <person name="Whitman W."/>
        </authorList>
    </citation>
    <scope>NUCLEOTIDE SEQUENCE [LARGE SCALE GENOMIC DNA]</scope>
    <source>
        <strain evidence="2 3">CECT 8333</strain>
    </source>
</reference>
<feature type="region of interest" description="Disordered" evidence="1">
    <location>
        <begin position="42"/>
        <end position="63"/>
    </location>
</feature>
<evidence type="ECO:0000256" key="1">
    <source>
        <dbReference type="SAM" id="MobiDB-lite"/>
    </source>
</evidence>
<gene>
    <name evidence="2" type="ORF">DFP94_11043</name>
</gene>
<accession>A0A369B655</accession>
<dbReference type="Proteomes" id="UP000253090">
    <property type="component" value="Unassembled WGS sequence"/>
</dbReference>
<comment type="caution">
    <text evidence="2">The sequence shown here is derived from an EMBL/GenBank/DDBJ whole genome shotgun (WGS) entry which is preliminary data.</text>
</comment>
<proteinExistence type="predicted"/>
<dbReference type="EMBL" id="QPJW01000010">
    <property type="protein sequence ID" value="RCX16983.1"/>
    <property type="molecule type" value="Genomic_DNA"/>
</dbReference>
<evidence type="ECO:0000313" key="3">
    <source>
        <dbReference type="Proteomes" id="UP000253090"/>
    </source>
</evidence>